<evidence type="ECO:0000259" key="9">
    <source>
        <dbReference type="Pfam" id="PF01061"/>
    </source>
</evidence>
<gene>
    <name evidence="10" type="ORF">V466_26085</name>
</gene>
<evidence type="ECO:0000313" key="11">
    <source>
        <dbReference type="Proteomes" id="UP000026739"/>
    </source>
</evidence>
<evidence type="ECO:0000256" key="6">
    <source>
        <dbReference type="ARBA" id="ARBA00022989"/>
    </source>
</evidence>
<feature type="transmembrane region" description="Helical" evidence="8">
    <location>
        <begin position="99"/>
        <end position="129"/>
    </location>
</feature>
<keyword evidence="7 8" id="KW-0472">Membrane</keyword>
<proteinExistence type="inferred from homology"/>
<comment type="similarity">
    <text evidence="2">Belongs to the ABC-2 integral membrane protein family.</text>
</comment>
<keyword evidence="5 8" id="KW-0812">Transmembrane</keyword>
<evidence type="ECO:0000256" key="2">
    <source>
        <dbReference type="ARBA" id="ARBA00007783"/>
    </source>
</evidence>
<name>A0A059KVK5_9PSED</name>
<dbReference type="PANTHER" id="PTHR30413:SF8">
    <property type="entry name" value="TRANSPORT PERMEASE PROTEIN"/>
    <property type="match status" value="1"/>
</dbReference>
<dbReference type="Proteomes" id="UP000026739">
    <property type="component" value="Unassembled WGS sequence"/>
</dbReference>
<keyword evidence="4" id="KW-1003">Cell membrane</keyword>
<dbReference type="GO" id="GO:0015920">
    <property type="term" value="P:lipopolysaccharide transport"/>
    <property type="evidence" value="ECO:0007669"/>
    <property type="project" value="TreeGrafter"/>
</dbReference>
<reference evidence="10 11" key="1">
    <citation type="submission" date="2013-12" db="EMBL/GenBank/DDBJ databases">
        <authorList>
            <person name="Formusa P.A."/>
            <person name="Habash M."/>
            <person name="Lee H."/>
            <person name="Trevors J.T."/>
        </authorList>
    </citation>
    <scope>NUCLEOTIDE SEQUENCE [LARGE SCALE GENOMIC DNA]</scope>
    <source>
        <strain evidence="10 11">PD30</strain>
    </source>
</reference>
<accession>A0A059KVK5</accession>
<evidence type="ECO:0000256" key="8">
    <source>
        <dbReference type="SAM" id="Phobius"/>
    </source>
</evidence>
<keyword evidence="3" id="KW-0813">Transport</keyword>
<comment type="caution">
    <text evidence="10">The sequence shown here is derived from an EMBL/GenBank/DDBJ whole genome shotgun (WGS) entry which is preliminary data.</text>
</comment>
<dbReference type="RefSeq" id="WP_033061052.1">
    <property type="nucleotide sequence ID" value="NZ_AZQQ01000101.1"/>
</dbReference>
<evidence type="ECO:0000256" key="4">
    <source>
        <dbReference type="ARBA" id="ARBA00022475"/>
    </source>
</evidence>
<dbReference type="eggNOG" id="COG1682">
    <property type="taxonomic scope" value="Bacteria"/>
</dbReference>
<comment type="subcellular location">
    <subcellularLocation>
        <location evidence="1">Cell inner membrane</location>
        <topology evidence="1">Multi-pass membrane protein</topology>
    </subcellularLocation>
</comment>
<dbReference type="Pfam" id="PF01061">
    <property type="entry name" value="ABC2_membrane"/>
    <property type="match status" value="1"/>
</dbReference>
<organism evidence="10 11">
    <name type="scientific">Pseudomonas mandelii PD30</name>
    <dbReference type="NCBI Taxonomy" id="1419583"/>
    <lineage>
        <taxon>Bacteria</taxon>
        <taxon>Pseudomonadati</taxon>
        <taxon>Pseudomonadota</taxon>
        <taxon>Gammaproteobacteria</taxon>
        <taxon>Pseudomonadales</taxon>
        <taxon>Pseudomonadaceae</taxon>
        <taxon>Pseudomonas</taxon>
    </lineage>
</organism>
<evidence type="ECO:0000256" key="7">
    <source>
        <dbReference type="ARBA" id="ARBA00023136"/>
    </source>
</evidence>
<feature type="transmembrane region" description="Helical" evidence="8">
    <location>
        <begin position="228"/>
        <end position="247"/>
    </location>
</feature>
<sequence length="263" mass="29015">MFTDVIRSGFTLAVRSIRLQIKQHALGYAWVLITPVLYAACYIFIKRELSGGSAPTVDGARDVLRAFAGITLFQCWIQIVQDISAFIRTHRGLLRGINVGPIPFVLAVVFEGIIAIAIRSLLIIIAIPILGVPFPLDLVSWVWFFFSLLALLISATMVGLLLAPWAVLYSDVRKALTSVSLPIILISPIFYPAVEQTAGALYWLNIFNPIASPLAVISSSLRDAPSVYMLPMVLFTVGALVILCWSFKMLNRQIPILLERMGN</sequence>
<feature type="transmembrane region" description="Helical" evidence="8">
    <location>
        <begin position="175"/>
        <end position="194"/>
    </location>
</feature>
<evidence type="ECO:0000256" key="3">
    <source>
        <dbReference type="ARBA" id="ARBA00022448"/>
    </source>
</evidence>
<dbReference type="GO" id="GO:0005886">
    <property type="term" value="C:plasma membrane"/>
    <property type="evidence" value="ECO:0007669"/>
    <property type="project" value="UniProtKB-SubCell"/>
</dbReference>
<dbReference type="EMBL" id="AZQQ01000101">
    <property type="protein sequence ID" value="KDD66087.1"/>
    <property type="molecule type" value="Genomic_DNA"/>
</dbReference>
<feature type="transmembrane region" description="Helical" evidence="8">
    <location>
        <begin position="65"/>
        <end position="87"/>
    </location>
</feature>
<feature type="transmembrane region" description="Helical" evidence="8">
    <location>
        <begin position="141"/>
        <end position="163"/>
    </location>
</feature>
<protein>
    <recommendedName>
        <fullName evidence="9">ABC-2 type transporter transmembrane domain-containing protein</fullName>
    </recommendedName>
</protein>
<evidence type="ECO:0000256" key="5">
    <source>
        <dbReference type="ARBA" id="ARBA00022692"/>
    </source>
</evidence>
<feature type="domain" description="ABC-2 type transporter transmembrane" evidence="9">
    <location>
        <begin position="10"/>
        <end position="214"/>
    </location>
</feature>
<dbReference type="AlphaFoldDB" id="A0A059KVK5"/>
<keyword evidence="6 8" id="KW-1133">Transmembrane helix</keyword>
<evidence type="ECO:0000313" key="10">
    <source>
        <dbReference type="EMBL" id="KDD66087.1"/>
    </source>
</evidence>
<evidence type="ECO:0000256" key="1">
    <source>
        <dbReference type="ARBA" id="ARBA00004429"/>
    </source>
</evidence>
<dbReference type="InterPro" id="IPR013525">
    <property type="entry name" value="ABC2_TM"/>
</dbReference>
<feature type="transmembrane region" description="Helical" evidence="8">
    <location>
        <begin position="25"/>
        <end position="45"/>
    </location>
</feature>
<dbReference type="GO" id="GO:0140359">
    <property type="term" value="F:ABC-type transporter activity"/>
    <property type="evidence" value="ECO:0007669"/>
    <property type="project" value="InterPro"/>
</dbReference>
<dbReference type="PANTHER" id="PTHR30413">
    <property type="entry name" value="INNER MEMBRANE TRANSPORT PERMEASE"/>
    <property type="match status" value="1"/>
</dbReference>